<dbReference type="InterPro" id="IPR011961">
    <property type="entry name" value="RimM"/>
</dbReference>
<comment type="function">
    <text evidence="5">An accessory protein needed during the final step in the assembly of 30S ribosomal subunit, possibly for assembly of the head region. Essential for efficient processing of 16S rRNA. May be needed both before and after RbfA during the maturation of 16S rRNA. It has affinity for free ribosomal 30S subunits but not for 70S ribosomes.</text>
</comment>
<dbReference type="GO" id="GO:0042274">
    <property type="term" value="P:ribosomal small subunit biogenesis"/>
    <property type="evidence" value="ECO:0007669"/>
    <property type="project" value="UniProtKB-UniRule"/>
</dbReference>
<dbReference type="HAMAP" id="MF_00014">
    <property type="entry name" value="Ribosome_mat_RimM"/>
    <property type="match status" value="1"/>
</dbReference>
<dbReference type="SUPFAM" id="SSF50447">
    <property type="entry name" value="Translation proteins"/>
    <property type="match status" value="1"/>
</dbReference>
<keyword evidence="2 5" id="KW-0690">Ribosome biogenesis</keyword>
<reference evidence="8 9" key="1">
    <citation type="submission" date="2017-03" db="EMBL/GenBank/DDBJ databases">
        <authorList>
            <person name="Afonso C.L."/>
            <person name="Miller P.J."/>
            <person name="Scott M.A."/>
            <person name="Spackman E."/>
            <person name="Goraichik I."/>
            <person name="Dimitrov K.M."/>
            <person name="Suarez D.L."/>
            <person name="Swayne D.E."/>
        </authorList>
    </citation>
    <scope>NUCLEOTIDE SEQUENCE [LARGE SCALE GENOMIC DNA]</scope>
    <source>
        <strain evidence="8 9">CECT 7450</strain>
    </source>
</reference>
<evidence type="ECO:0000259" key="7">
    <source>
        <dbReference type="Pfam" id="PF24986"/>
    </source>
</evidence>
<dbReference type="InterPro" id="IPR056792">
    <property type="entry name" value="PRC_RimM"/>
</dbReference>
<dbReference type="PANTHER" id="PTHR33692">
    <property type="entry name" value="RIBOSOME MATURATION FACTOR RIMM"/>
    <property type="match status" value="1"/>
</dbReference>
<comment type="domain">
    <text evidence="5">The PRC barrel domain binds ribosomal protein uS19.</text>
</comment>
<dbReference type="GO" id="GO:0005737">
    <property type="term" value="C:cytoplasm"/>
    <property type="evidence" value="ECO:0007669"/>
    <property type="project" value="UniProtKB-SubCell"/>
</dbReference>
<dbReference type="InterPro" id="IPR009000">
    <property type="entry name" value="Transl_B-barrel_sf"/>
</dbReference>
<dbReference type="SUPFAM" id="SSF50346">
    <property type="entry name" value="PRC-barrel domain"/>
    <property type="match status" value="1"/>
</dbReference>
<comment type="subunit">
    <text evidence="5">Binds ribosomal protein uS19.</text>
</comment>
<dbReference type="Proteomes" id="UP000193061">
    <property type="component" value="Unassembled WGS sequence"/>
</dbReference>
<gene>
    <name evidence="5 8" type="primary">rimM</name>
    <name evidence="8" type="ORF">ROA7450_00578</name>
</gene>
<comment type="similarity">
    <text evidence="5">Belongs to the RimM family.</text>
</comment>
<dbReference type="NCBIfam" id="TIGR02273">
    <property type="entry name" value="16S_RimM"/>
    <property type="match status" value="1"/>
</dbReference>
<name>A0A1X6YE58_9RHOB</name>
<sequence>MRIDRWGLERWLLRRGGELMDDLICVGAFAGSYGVHGDVRLKSFTAEPEDIATYGALSTEDGAQQFEIELTRQLKNAFAAKVSGVLTKEQADALRGTKLYVSRDRLPSLPDDEFYHADLVGLEVFDTGGTLLGRVKSVMNHGASDLLEVHGPGLKSTVLLPFTQEAVPTVDLNSGRIIADPPEGLFS</sequence>
<dbReference type="Gene3D" id="2.30.30.240">
    <property type="entry name" value="PRC-barrel domain"/>
    <property type="match status" value="1"/>
</dbReference>
<evidence type="ECO:0000256" key="4">
    <source>
        <dbReference type="ARBA" id="ARBA00023186"/>
    </source>
</evidence>
<keyword evidence="1 5" id="KW-0963">Cytoplasm</keyword>
<keyword evidence="4 5" id="KW-0143">Chaperone</keyword>
<dbReference type="InterPro" id="IPR036976">
    <property type="entry name" value="RimM_N_sf"/>
</dbReference>
<keyword evidence="9" id="KW-1185">Reference proteome</keyword>
<comment type="subcellular location">
    <subcellularLocation>
        <location evidence="5">Cytoplasm</location>
    </subcellularLocation>
</comment>
<evidence type="ECO:0000256" key="5">
    <source>
        <dbReference type="HAMAP-Rule" id="MF_00014"/>
    </source>
</evidence>
<dbReference type="Pfam" id="PF24986">
    <property type="entry name" value="PRC_RimM"/>
    <property type="match status" value="1"/>
</dbReference>
<dbReference type="GO" id="GO:0006364">
    <property type="term" value="P:rRNA processing"/>
    <property type="evidence" value="ECO:0007669"/>
    <property type="project" value="UniProtKB-UniRule"/>
</dbReference>
<evidence type="ECO:0000256" key="2">
    <source>
        <dbReference type="ARBA" id="ARBA00022517"/>
    </source>
</evidence>
<feature type="domain" description="Ribosome maturation factor RimM PRC barrel" evidence="7">
    <location>
        <begin position="117"/>
        <end position="185"/>
    </location>
</feature>
<evidence type="ECO:0000313" key="8">
    <source>
        <dbReference type="EMBL" id="SLN18264.1"/>
    </source>
</evidence>
<evidence type="ECO:0000256" key="1">
    <source>
        <dbReference type="ARBA" id="ARBA00022490"/>
    </source>
</evidence>
<dbReference type="EMBL" id="FWFX01000002">
    <property type="protein sequence ID" value="SLN18264.1"/>
    <property type="molecule type" value="Genomic_DNA"/>
</dbReference>
<evidence type="ECO:0000256" key="3">
    <source>
        <dbReference type="ARBA" id="ARBA00022552"/>
    </source>
</evidence>
<dbReference type="Pfam" id="PF01782">
    <property type="entry name" value="RimM"/>
    <property type="match status" value="1"/>
</dbReference>
<dbReference type="GO" id="GO:0005840">
    <property type="term" value="C:ribosome"/>
    <property type="evidence" value="ECO:0007669"/>
    <property type="project" value="InterPro"/>
</dbReference>
<organism evidence="8 9">
    <name type="scientific">Roseovarius albus</name>
    <dbReference type="NCBI Taxonomy" id="1247867"/>
    <lineage>
        <taxon>Bacteria</taxon>
        <taxon>Pseudomonadati</taxon>
        <taxon>Pseudomonadota</taxon>
        <taxon>Alphaproteobacteria</taxon>
        <taxon>Rhodobacterales</taxon>
        <taxon>Roseobacteraceae</taxon>
        <taxon>Roseovarius</taxon>
    </lineage>
</organism>
<dbReference type="InterPro" id="IPR011033">
    <property type="entry name" value="PRC_barrel-like_sf"/>
</dbReference>
<feature type="domain" description="RimM N-terminal" evidence="6">
    <location>
        <begin position="25"/>
        <end position="104"/>
    </location>
</feature>
<dbReference type="InterPro" id="IPR002676">
    <property type="entry name" value="RimM_N"/>
</dbReference>
<evidence type="ECO:0000313" key="9">
    <source>
        <dbReference type="Proteomes" id="UP000193061"/>
    </source>
</evidence>
<protein>
    <recommendedName>
        <fullName evidence="5">Ribosome maturation factor RimM</fullName>
    </recommendedName>
</protein>
<accession>A0A1X6YE58</accession>
<dbReference type="AlphaFoldDB" id="A0A1X6YE58"/>
<proteinExistence type="inferred from homology"/>
<dbReference type="PANTHER" id="PTHR33692:SF1">
    <property type="entry name" value="RIBOSOME MATURATION FACTOR RIMM"/>
    <property type="match status" value="1"/>
</dbReference>
<dbReference type="GO" id="GO:0043022">
    <property type="term" value="F:ribosome binding"/>
    <property type="evidence" value="ECO:0007669"/>
    <property type="project" value="InterPro"/>
</dbReference>
<dbReference type="Gene3D" id="2.40.30.60">
    <property type="entry name" value="RimM"/>
    <property type="match status" value="1"/>
</dbReference>
<keyword evidence="3 5" id="KW-0698">rRNA processing</keyword>
<evidence type="ECO:0000259" key="6">
    <source>
        <dbReference type="Pfam" id="PF01782"/>
    </source>
</evidence>